<proteinExistence type="predicted"/>
<dbReference type="Gene3D" id="3.40.630.30">
    <property type="match status" value="1"/>
</dbReference>
<dbReference type="Pfam" id="PF14542">
    <property type="entry name" value="Acetyltransf_CG"/>
    <property type="match status" value="1"/>
</dbReference>
<evidence type="ECO:0000313" key="3">
    <source>
        <dbReference type="Proteomes" id="UP000441333"/>
    </source>
</evidence>
<organism evidence="2 3">
    <name type="scientific">Pseudotamlana haliotis</name>
    <dbReference type="NCBI Taxonomy" id="2614804"/>
    <lineage>
        <taxon>Bacteria</taxon>
        <taxon>Pseudomonadati</taxon>
        <taxon>Bacteroidota</taxon>
        <taxon>Flavobacteriia</taxon>
        <taxon>Flavobacteriales</taxon>
        <taxon>Flavobacteriaceae</taxon>
        <taxon>Pseudotamlana</taxon>
    </lineage>
</organism>
<reference evidence="2 3" key="1">
    <citation type="submission" date="2019-09" db="EMBL/GenBank/DDBJ databases">
        <authorList>
            <person name="Cao W.R."/>
        </authorList>
    </citation>
    <scope>NUCLEOTIDE SEQUENCE [LARGE SCALE GENOMIC DNA]</scope>
    <source>
        <strain evidence="2 3">B1N29</strain>
    </source>
</reference>
<dbReference type="GO" id="GO:0016740">
    <property type="term" value="F:transferase activity"/>
    <property type="evidence" value="ECO:0007669"/>
    <property type="project" value="UniProtKB-KW"/>
</dbReference>
<sequence length="98" mass="11533">MVEAAELIDNDFLRQYEIKIDNHLAIIEYALQERKIFLTKLIIPEEITDEDFPKAFLTLVFEQIQERNLSVVPTSPEIAKFVRGNRKYKRMLPVGVRI</sequence>
<dbReference type="SUPFAM" id="SSF55729">
    <property type="entry name" value="Acyl-CoA N-acyltransferases (Nat)"/>
    <property type="match status" value="1"/>
</dbReference>
<keyword evidence="3" id="KW-1185">Reference proteome</keyword>
<evidence type="ECO:0000259" key="1">
    <source>
        <dbReference type="PROSITE" id="PS51729"/>
    </source>
</evidence>
<dbReference type="InterPro" id="IPR016181">
    <property type="entry name" value="Acyl_CoA_acyltransferase"/>
</dbReference>
<dbReference type="AlphaFoldDB" id="A0A6N6MF05"/>
<dbReference type="PROSITE" id="PS51729">
    <property type="entry name" value="GNAT_YJDJ"/>
    <property type="match status" value="1"/>
</dbReference>
<gene>
    <name evidence="2" type="ORF">F6U93_03530</name>
</gene>
<evidence type="ECO:0000313" key="2">
    <source>
        <dbReference type="EMBL" id="KAB1069396.1"/>
    </source>
</evidence>
<feature type="domain" description="N-acetyltransferase" evidence="1">
    <location>
        <begin position="8"/>
        <end position="93"/>
    </location>
</feature>
<comment type="caution">
    <text evidence="2">The sequence shown here is derived from an EMBL/GenBank/DDBJ whole genome shotgun (WGS) entry which is preliminary data.</text>
</comment>
<keyword evidence="2" id="KW-0808">Transferase</keyword>
<accession>A0A6N6MF05</accession>
<name>A0A6N6MF05_9FLAO</name>
<dbReference type="Proteomes" id="UP000441333">
    <property type="component" value="Unassembled WGS sequence"/>
</dbReference>
<protein>
    <submittedName>
        <fullName evidence="2">N-acetyltransferase</fullName>
    </submittedName>
</protein>
<dbReference type="EMBL" id="WAAT01000025">
    <property type="protein sequence ID" value="KAB1069396.1"/>
    <property type="molecule type" value="Genomic_DNA"/>
</dbReference>
<dbReference type="RefSeq" id="WP_150936900.1">
    <property type="nucleotide sequence ID" value="NZ_WAAT01000025.1"/>
</dbReference>
<dbReference type="InterPro" id="IPR031165">
    <property type="entry name" value="GNAT_YJDJ"/>
</dbReference>